<accession>A0A364MSM7</accession>
<name>A0A364MSM7_STELY</name>
<sequence length="432" mass="47948">MTGYSENNIIRLEGEKKSDLLSLKEFEGKLEEQRRKCAELRESLSKANEKASKDSTQSKAELKDLKETNEKLLRELSDAQNRIEELEALMQTTPGKSFGPVAAAGSYTSESCPSQNSHDLDCMLSPMTDSNSAQNFTDERNQQSLQKELEDIGDSLETDDSGASVISEDPFQTALLAPMENESKKRGIADDPENPEKKNVRDSLETDDSGASVISEDPFQTALLAPMDNESKKRGIADDLENPENHTDNHGEYSMRSAEYANKKPKIDCQAPKQVGKPKAFKNKSKNQEQNKNYQGRSEAVNVLGIVSKIEDGIPWISDLSRNGLAAIAVKGIGVNETVDSIISDNTMRENRATVVEGDCLLLHDFLVWFQGKTGLPLLCTNDKDETPASTWCVWKRGDDRGFGGDTTVSEHVWMELVELRRSWHKTGSHSL</sequence>
<dbReference type="AlphaFoldDB" id="A0A364MSM7"/>
<dbReference type="EMBL" id="QGDH01000230">
    <property type="protein sequence ID" value="RAR02100.1"/>
    <property type="molecule type" value="Genomic_DNA"/>
</dbReference>
<feature type="region of interest" description="Disordered" evidence="1">
    <location>
        <begin position="43"/>
        <end position="66"/>
    </location>
</feature>
<keyword evidence="3" id="KW-1185">Reference proteome</keyword>
<evidence type="ECO:0000256" key="1">
    <source>
        <dbReference type="SAM" id="MobiDB-lite"/>
    </source>
</evidence>
<feature type="region of interest" description="Disordered" evidence="1">
    <location>
        <begin position="172"/>
        <end position="229"/>
    </location>
</feature>
<organism evidence="2 3">
    <name type="scientific">Stemphylium lycopersici</name>
    <name type="common">Tomato gray leaf spot disease fungus</name>
    <name type="synonym">Thyrospora lycopersici</name>
    <dbReference type="NCBI Taxonomy" id="183478"/>
    <lineage>
        <taxon>Eukaryota</taxon>
        <taxon>Fungi</taxon>
        <taxon>Dikarya</taxon>
        <taxon>Ascomycota</taxon>
        <taxon>Pezizomycotina</taxon>
        <taxon>Dothideomycetes</taxon>
        <taxon>Pleosporomycetidae</taxon>
        <taxon>Pleosporales</taxon>
        <taxon>Pleosporineae</taxon>
        <taxon>Pleosporaceae</taxon>
        <taxon>Stemphylium</taxon>
    </lineage>
</organism>
<feature type="compositionally biased region" description="Basic and acidic residues" evidence="1">
    <location>
        <begin position="181"/>
        <end position="204"/>
    </location>
</feature>
<feature type="compositionally biased region" description="Basic and acidic residues" evidence="1">
    <location>
        <begin position="43"/>
        <end position="53"/>
    </location>
</feature>
<proteinExistence type="predicted"/>
<evidence type="ECO:0000313" key="2">
    <source>
        <dbReference type="EMBL" id="RAR02100.1"/>
    </source>
</evidence>
<gene>
    <name evidence="2" type="ORF">DDE83_008681</name>
</gene>
<dbReference type="Proteomes" id="UP000249619">
    <property type="component" value="Unassembled WGS sequence"/>
</dbReference>
<protein>
    <submittedName>
        <fullName evidence="2">Uncharacterized protein</fullName>
    </submittedName>
</protein>
<comment type="caution">
    <text evidence="2">The sequence shown here is derived from an EMBL/GenBank/DDBJ whole genome shotgun (WGS) entry which is preliminary data.</text>
</comment>
<evidence type="ECO:0000313" key="3">
    <source>
        <dbReference type="Proteomes" id="UP000249619"/>
    </source>
</evidence>
<reference evidence="3" key="1">
    <citation type="submission" date="2018-05" db="EMBL/GenBank/DDBJ databases">
        <title>Draft genome sequence of Stemphylium lycopersici strain CIDEFI 213.</title>
        <authorList>
            <person name="Medina R."/>
            <person name="Franco M.E.E."/>
            <person name="Lucentini C.G."/>
            <person name="Saparrat M.C.N."/>
            <person name="Balatti P.A."/>
        </authorList>
    </citation>
    <scope>NUCLEOTIDE SEQUENCE [LARGE SCALE GENOMIC DNA]</scope>
    <source>
        <strain evidence="3">CIDEFI 213</strain>
    </source>
</reference>
<feature type="region of interest" description="Disordered" evidence="1">
    <location>
        <begin position="267"/>
        <end position="294"/>
    </location>
</feature>